<dbReference type="GO" id="GO:0005524">
    <property type="term" value="F:ATP binding"/>
    <property type="evidence" value="ECO:0007669"/>
    <property type="project" value="UniProtKB-KW"/>
</dbReference>
<dbReference type="Pfam" id="PF12002">
    <property type="entry name" value="MgsA_C"/>
    <property type="match status" value="1"/>
</dbReference>
<dbReference type="FunFam" id="3.40.50.300:FF:000137">
    <property type="entry name" value="Replication-associated recombination protein A"/>
    <property type="match status" value="1"/>
</dbReference>
<keyword evidence="5" id="KW-0547">Nucleotide-binding</keyword>
<dbReference type="InterPro" id="IPR008921">
    <property type="entry name" value="DNA_pol3_clamp-load_cplx_C"/>
</dbReference>
<dbReference type="Gene3D" id="3.40.50.300">
    <property type="entry name" value="P-loop containing nucleotide triphosphate hydrolases"/>
    <property type="match status" value="1"/>
</dbReference>
<dbReference type="GO" id="GO:0003677">
    <property type="term" value="F:DNA binding"/>
    <property type="evidence" value="ECO:0007669"/>
    <property type="project" value="InterPro"/>
</dbReference>
<dbReference type="SUPFAM" id="SSF48019">
    <property type="entry name" value="post-AAA+ oligomerization domain-like"/>
    <property type="match status" value="1"/>
</dbReference>
<comment type="function">
    <text evidence="1">DNA-dependent ATPase that plays important roles in cellular responses to stalled DNA replication processes.</text>
</comment>
<evidence type="ECO:0000256" key="3">
    <source>
        <dbReference type="ARBA" id="ARBA00020776"/>
    </source>
</evidence>
<keyword evidence="9" id="KW-1185">Reference proteome</keyword>
<evidence type="ECO:0000256" key="4">
    <source>
        <dbReference type="ARBA" id="ARBA00022705"/>
    </source>
</evidence>
<feature type="domain" description="AAA+ ATPase" evidence="7">
    <location>
        <begin position="45"/>
        <end position="163"/>
    </location>
</feature>
<dbReference type="Pfam" id="PF16193">
    <property type="entry name" value="AAA_assoc_2"/>
    <property type="match status" value="1"/>
</dbReference>
<accession>A0A1M4UQ94</accession>
<dbReference type="PANTHER" id="PTHR13779:SF7">
    <property type="entry name" value="ATPASE WRNIP1"/>
    <property type="match status" value="1"/>
</dbReference>
<organism evidence="8 9">
    <name type="scientific">Desulfacinum infernum DSM 9756</name>
    <dbReference type="NCBI Taxonomy" id="1121391"/>
    <lineage>
        <taxon>Bacteria</taxon>
        <taxon>Pseudomonadati</taxon>
        <taxon>Thermodesulfobacteriota</taxon>
        <taxon>Syntrophobacteria</taxon>
        <taxon>Syntrophobacterales</taxon>
        <taxon>Syntrophobacteraceae</taxon>
        <taxon>Desulfacinum</taxon>
    </lineage>
</organism>
<dbReference type="GO" id="GO:0016887">
    <property type="term" value="F:ATP hydrolysis activity"/>
    <property type="evidence" value="ECO:0007669"/>
    <property type="project" value="InterPro"/>
</dbReference>
<dbReference type="InterPro" id="IPR003959">
    <property type="entry name" value="ATPase_AAA_core"/>
</dbReference>
<dbReference type="GO" id="GO:0006261">
    <property type="term" value="P:DNA-templated DNA replication"/>
    <property type="evidence" value="ECO:0007669"/>
    <property type="project" value="TreeGrafter"/>
</dbReference>
<dbReference type="PANTHER" id="PTHR13779">
    <property type="entry name" value="WERNER HELICASE-INTERACTING PROTEIN 1 FAMILY MEMBER"/>
    <property type="match status" value="1"/>
</dbReference>
<dbReference type="GO" id="GO:0008047">
    <property type="term" value="F:enzyme activator activity"/>
    <property type="evidence" value="ECO:0007669"/>
    <property type="project" value="TreeGrafter"/>
</dbReference>
<sequence length="449" mass="50328">MKRQDITGTAPLADRMRPKTLEEFVGQEHLLGEGRILHRLLEKKHFQSLILWGPPGCGKTTLAHLMVQHTDAHLIFLSAVMAGTKDIREAAEEARRVWIRTQKKTWVFLDEIHRLNKSQQDALLPHVEKGIFYLLGATTENPSFEVIRPLLSRCRVLTLKALEAGHLKTILQRALSDGERGLGLLRAELSQDAEGILLEASGGDARVLLNLLEMAVLTTPPDPDGKRRIAAQSVVDVLERRPAHYDKSGEEHYNLISAFHKSLRGSDPDAALYWMARMLEAGEDPLYVARRLIVAASEDVGLADPFALVQAVNAFQAYQMLGSPEGELMLAQAAVYVALAPKSNSVYTALKKARGSAGATGTEPVPMHLRNAPTQLLKELGYGRYYKYPHDYPEGWVPETYFPSSLAGTVFYEPRPRGWEGKWREYLDRRRQAVQKERASRPKKEEESV</sequence>
<evidence type="ECO:0000259" key="7">
    <source>
        <dbReference type="SMART" id="SM00382"/>
    </source>
</evidence>
<evidence type="ECO:0000256" key="1">
    <source>
        <dbReference type="ARBA" id="ARBA00002393"/>
    </source>
</evidence>
<dbReference type="SMART" id="SM00382">
    <property type="entry name" value="AAA"/>
    <property type="match status" value="1"/>
</dbReference>
<evidence type="ECO:0000256" key="5">
    <source>
        <dbReference type="ARBA" id="ARBA00022741"/>
    </source>
</evidence>
<reference evidence="9" key="1">
    <citation type="submission" date="2016-11" db="EMBL/GenBank/DDBJ databases">
        <authorList>
            <person name="Varghese N."/>
            <person name="Submissions S."/>
        </authorList>
    </citation>
    <scope>NUCLEOTIDE SEQUENCE [LARGE SCALE GENOMIC DNA]</scope>
    <source>
        <strain evidence="9">DSM 9756</strain>
    </source>
</reference>
<evidence type="ECO:0000313" key="9">
    <source>
        <dbReference type="Proteomes" id="UP000184076"/>
    </source>
</evidence>
<dbReference type="RefSeq" id="WP_073036811.1">
    <property type="nucleotide sequence ID" value="NZ_FQVB01000005.1"/>
</dbReference>
<gene>
    <name evidence="8" type="ORF">SAMN02745206_00542</name>
</gene>
<dbReference type="Gene3D" id="1.10.8.60">
    <property type="match status" value="1"/>
</dbReference>
<dbReference type="FunFam" id="1.20.272.10:FF:000001">
    <property type="entry name" value="Putative AAA family ATPase"/>
    <property type="match status" value="1"/>
</dbReference>
<dbReference type="InterPro" id="IPR003593">
    <property type="entry name" value="AAA+_ATPase"/>
</dbReference>
<dbReference type="InterPro" id="IPR027417">
    <property type="entry name" value="P-loop_NTPase"/>
</dbReference>
<evidence type="ECO:0000256" key="2">
    <source>
        <dbReference type="ARBA" id="ARBA00008959"/>
    </source>
</evidence>
<protein>
    <recommendedName>
        <fullName evidence="3">Replication-associated recombination protein A</fullName>
    </recommendedName>
</protein>
<keyword evidence="6" id="KW-0067">ATP-binding</keyword>
<dbReference type="EMBL" id="FQVB01000005">
    <property type="protein sequence ID" value="SHE58884.1"/>
    <property type="molecule type" value="Genomic_DNA"/>
</dbReference>
<dbReference type="AlphaFoldDB" id="A0A1M4UQ94"/>
<evidence type="ECO:0000256" key="6">
    <source>
        <dbReference type="ARBA" id="ARBA00022840"/>
    </source>
</evidence>
<name>A0A1M4UQ94_9BACT</name>
<dbReference type="GO" id="GO:0017116">
    <property type="term" value="F:single-stranded DNA helicase activity"/>
    <property type="evidence" value="ECO:0007669"/>
    <property type="project" value="TreeGrafter"/>
</dbReference>
<dbReference type="Proteomes" id="UP000184076">
    <property type="component" value="Unassembled WGS sequence"/>
</dbReference>
<dbReference type="InterPro" id="IPR021886">
    <property type="entry name" value="MgsA_C"/>
</dbReference>
<dbReference type="OrthoDB" id="9778364at2"/>
<proteinExistence type="inferred from homology"/>
<dbReference type="Gene3D" id="1.10.3710.10">
    <property type="entry name" value="DNA polymerase III clamp loader subunits, C-terminal domain"/>
    <property type="match status" value="1"/>
</dbReference>
<dbReference type="Pfam" id="PF00004">
    <property type="entry name" value="AAA"/>
    <property type="match status" value="1"/>
</dbReference>
<dbReference type="CDD" id="cd00009">
    <property type="entry name" value="AAA"/>
    <property type="match status" value="1"/>
</dbReference>
<dbReference type="GO" id="GO:0000731">
    <property type="term" value="P:DNA synthesis involved in DNA repair"/>
    <property type="evidence" value="ECO:0007669"/>
    <property type="project" value="TreeGrafter"/>
</dbReference>
<keyword evidence="4" id="KW-0235">DNA replication</keyword>
<dbReference type="InterPro" id="IPR032423">
    <property type="entry name" value="AAA_assoc_2"/>
</dbReference>
<dbReference type="SUPFAM" id="SSF52540">
    <property type="entry name" value="P-loop containing nucleoside triphosphate hydrolases"/>
    <property type="match status" value="1"/>
</dbReference>
<dbReference type="STRING" id="1121391.SAMN02745206_00542"/>
<comment type="similarity">
    <text evidence="2">Belongs to the AAA ATPase family. RarA/MGS1/WRNIP1 subfamily.</text>
</comment>
<dbReference type="Gene3D" id="1.20.272.10">
    <property type="match status" value="1"/>
</dbReference>
<evidence type="ECO:0000313" key="8">
    <source>
        <dbReference type="EMBL" id="SHE58884.1"/>
    </source>
</evidence>
<dbReference type="InterPro" id="IPR051314">
    <property type="entry name" value="AAA_ATPase_RarA/MGS1/WRNIP1"/>
</dbReference>
<dbReference type="CDD" id="cd18139">
    <property type="entry name" value="HLD_clamp_RarA"/>
    <property type="match status" value="1"/>
</dbReference>